<dbReference type="OrthoDB" id="5648839at2"/>
<dbReference type="SUPFAM" id="SSF52540">
    <property type="entry name" value="P-loop containing nucleoside triphosphate hydrolases"/>
    <property type="match status" value="2"/>
</dbReference>
<reference evidence="2" key="1">
    <citation type="submission" date="2015-09" db="EMBL/GenBank/DDBJ databases">
        <title>Draft Genome Sequences of Two Novel Amoeba-resistant Intranuclear Bacteria, Candidatus Berkiella cookevillensis and Candidatus Berkiella aquae.</title>
        <authorList>
            <person name="Mehari Y.T."/>
            <person name="Arivett B.A."/>
            <person name="Farone A.L."/>
            <person name="Gunderson J.H."/>
            <person name="Farone M.B."/>
        </authorList>
    </citation>
    <scope>NUCLEOTIDE SEQUENCE [LARGE SCALE GENOMIC DNA]</scope>
    <source>
        <strain evidence="2">HT99</strain>
    </source>
</reference>
<proteinExistence type="predicted"/>
<dbReference type="Gene3D" id="3.80.10.10">
    <property type="entry name" value="Ribonuclease Inhibitor"/>
    <property type="match status" value="1"/>
</dbReference>
<evidence type="ECO:0000313" key="4">
    <source>
        <dbReference type="Proteomes" id="UP000051497"/>
    </source>
</evidence>
<feature type="region of interest" description="Disordered" evidence="1">
    <location>
        <begin position="718"/>
        <end position="738"/>
    </location>
</feature>
<reference evidence="3" key="2">
    <citation type="journal article" date="2016" name="Genome Announc.">
        <title>Draft Genome Sequences of Two Novel Amoeba-Resistant Intranuclear Bacteria, 'Candidatus Berkiella cookevillensis' and 'Candidatus Berkiella aquae'.</title>
        <authorList>
            <person name="Mehari Y.T."/>
            <person name="Arivett B.A."/>
            <person name="Farone A.L."/>
            <person name="Gunderson J.H."/>
            <person name="Farone M.B."/>
        </authorList>
    </citation>
    <scope>NUCLEOTIDE SEQUENCE</scope>
    <source>
        <strain evidence="3">HT99</strain>
    </source>
</reference>
<dbReference type="InterPro" id="IPR027417">
    <property type="entry name" value="P-loop_NTPase"/>
</dbReference>
<evidence type="ECO:0000313" key="2">
    <source>
        <dbReference type="EMBL" id="KRG22667.1"/>
    </source>
</evidence>
<reference evidence="3" key="3">
    <citation type="submission" date="2021-06" db="EMBL/GenBank/DDBJ databases">
        <title>Genomic Description and Analysis of Intracellular Bacteria, Candidatus Berkiella cookevillensis and Candidatus Berkiella aquae.</title>
        <authorList>
            <person name="Kidane D.T."/>
            <person name="Mehari Y.T."/>
            <person name="Rice F.C."/>
            <person name="Arivett B.A."/>
            <person name="Farone A.L."/>
            <person name="Berk S.G."/>
            <person name="Farone M.B."/>
        </authorList>
    </citation>
    <scope>NUCLEOTIDE SEQUENCE</scope>
    <source>
        <strain evidence="3">HT99</strain>
    </source>
</reference>
<dbReference type="SUPFAM" id="SSF52047">
    <property type="entry name" value="RNI-like"/>
    <property type="match status" value="1"/>
</dbReference>
<dbReference type="Gene3D" id="3.40.50.300">
    <property type="entry name" value="P-loop containing nucleotide triphosphate hydrolases"/>
    <property type="match status" value="1"/>
</dbReference>
<gene>
    <name evidence="2" type="ORF">HT99x_00205</name>
    <name evidence="3" type="ORF">HT99x_011045</name>
</gene>
<sequence>MYIPDYLLFEPKQFKEKLTTEFTGNLDVPNALKGNPRCWKKQNIAGTKQKKTILINDFRLEGMDEKKIKEAKHFIDKLIQEGFSIYLWQKQGPIKLDEKNSGMLFLPLVRNDCSPAHPHEMTKAMASKNIPTEGLIVMDIAALVNLQNEIQDQKVMPRAQPNEVDIRDIAKSTFSFDAIKKAKPDIRVIAPALDDSIKPLEDWFNQRNEVVSFDYRDYIIDTKDKANFYFSIAEQVKNLRVQTLEGLSFKQILEKGANLETIKVSDKDFFQKLDIQDSESYPSIRVLDLSAGVEIENSMNNWYLLMNKMPNLKRIVLFQGFLDSIQEIQKNGFPKEVLQKASIEERVALFKLLEELKAIEHLTCKDDEVMGNEDFTLTFSQSNQDSMLTNLTKLQTTPNLESLTMTLTPLNTKMTIPDDDKNILKQHINNKLAVLNLEVINKTKPIEDSNFHFLRTFNTVYQDITHLAHFAPHLQYLKISMKKDCQISAQEEIKSIPSLKAISIDAESKQSLKFLSKLAPNLESLELNGEIVHDDLFSVDFHKLRTLSIKPGFTARLTSNFTLGALINQYPKLENVEINGDQILSILKKTDTLPKNINLKKLSIDFPSLALNPESHTVIVDIVKRANHLTELNLKNCKYCSEMIKELSKTGAKLNNIRKIDFTSSNFTLEDYVLLRQMAPHLESITITYCPASNHEDELRKDKSVNIINKYKKALTSKNDTSTDASNKQIGKGDNEKKRSVDANVLNKDIEYDLTEIFTDINGAKPPHPNQYRLSVFNTIQFTPNPESPFDLLNLGDLELKPYQKYQYGLENLNQVLQIARKEKKQQFQGKHTMLLTNTFAPLPSLSANEVLQALNVQGLKQSDIEVKYSTRDNLYYIRRKTFGLSDVNIDFLIEVQEPPISKNKSLQEFVKSFNAFGVPEADIDMDGLSGEDKLKRMYEHKVGRCELRALMFKHFAKEKFPEQPVRIITNDCHAFVEVLENKQWIKYDLGGYPAKANIKKPDVEARNTPVTETSDLPEKSPVIEVSVLPENPVVGVSALHEKSIFGDISDLEDDQSDIIELDIEWDDEESLDPTHVTWGARETIKLEPEAFLLNALSATKVDATSGEHRGQNVLVQCENDEDVQTTCLNLQHMAKHTERAVFVINNPEEIVCASRWLRREKDDTGTPMTGPGGPLHEFLTAQHHQGKHPVLIVNWNNFSADELVRFNTLIDENRSADKTHIPNDMVVVGIYNTQKPNAYTGSDFYSRNTKKCFVKPNVLPTEGFALEVPETNIGTNAIEIELYESINWRELLLGQWVMEAGRIQFNEGPLAKALEKGLPVHLRNAPWHIPEFAQFWQEAKIHGKIPTTGNTLQVPVSFWENLNQSKGYDWKVLLTAHHFEPNPQKLINPFVINPGTFNQFIDHYDIQNDLPQFTKSVFSKYENKEVNLLLTSSLSAPNWHQLLKEAKRYNVTLHIGVPEEISLPESLEKDCDVQRLNQKKQSIADVTLIVSSDVSMTAEKLKLVHVKDKPFVIDVSECDNSDIFYSNKAKLDEKENNIAFETKISDIWTALQNNQTVILKGRFKAELTNACMEICSQGGLTINGKFEPLKGKLILLSDAPLSTAFESKNDTPDLQEKIDHILANEYSEELQRAIKAHNWPKDATFAQIKAAINQYQRTMPPHFDIQEGILKIATKESQARQAMDFSDEHVDKVCNEFIATRLEALKNILSHAPFAFIGGKTGVGKSTFMKRYITPENGFTLYNEIQGLENWANNQTRGTTKVLFFDEANISDNDYTLFEGLYEIPPRILINGKLITLTEDHKVVLAGNPMSYGGERHLPTLLSQHGNACTFDLMPIEYIYRDILKPVFDAAKVSKINSKVFSECILTAYQDICAFSEDEVLISPRELKMMAMMMVSSILSESNHQNIVYEVASQCLPDDKKEEFKHSFLSKYPKSLSSNKRVLPSQTTAGKNFTLTPSRVPIYDSLLRLLAVRETMITSNDEALKTSGLGGMILEGEPGTGKSHFLIDVLMKQGYQPFPTKIDTDKVFYIIPASMSFEEKKNKLIDAFEKGLPIVIDEINSTPMMEQLLNSLLMGEHPITKKASDNPGFFLLATQNPISMAGRQATSQAIKRRVLFHEFKAYNGTEMQDILIESFANVPLKNIQTLIRHHLNAVRYAKAHHLEPAPVFRDLYKIVEKIAERFPKDIVKVNFEAEKVLIQQNENVYRAPKITHSLKKSRDQLTFKSQIQEENIPPTPNLAPKTR</sequence>
<keyword evidence="4" id="KW-1185">Reference proteome</keyword>
<protein>
    <recommendedName>
        <fullName evidence="5">ATPase dynein-related AAA domain-containing protein</fullName>
    </recommendedName>
</protein>
<feature type="compositionally biased region" description="Polar residues" evidence="1">
    <location>
        <begin position="718"/>
        <end position="729"/>
    </location>
</feature>
<evidence type="ECO:0000256" key="1">
    <source>
        <dbReference type="SAM" id="MobiDB-lite"/>
    </source>
</evidence>
<accession>A0A0Q9YPD9</accession>
<organism evidence="2">
    <name type="scientific">Candidatus Berkiella aquae</name>
    <dbReference type="NCBI Taxonomy" id="295108"/>
    <lineage>
        <taxon>Bacteria</taxon>
        <taxon>Pseudomonadati</taxon>
        <taxon>Pseudomonadota</taxon>
        <taxon>Gammaproteobacteria</taxon>
        <taxon>Candidatus Berkiellales</taxon>
        <taxon>Candidatus Berkiellaceae</taxon>
        <taxon>Candidatus Berkiella</taxon>
    </lineage>
</organism>
<dbReference type="Proteomes" id="UP000051497">
    <property type="component" value="Unassembled WGS sequence"/>
</dbReference>
<name>A0A0Q9YPD9_9GAMM</name>
<comment type="caution">
    <text evidence="2">The sequence shown here is derived from an EMBL/GenBank/DDBJ whole genome shotgun (WGS) entry which is preliminary data.</text>
</comment>
<dbReference type="InterPro" id="IPR032675">
    <property type="entry name" value="LRR_dom_sf"/>
</dbReference>
<dbReference type="EMBL" id="LKAJ02000001">
    <property type="protein sequence ID" value="MCS5711968.1"/>
    <property type="molecule type" value="Genomic_DNA"/>
</dbReference>
<evidence type="ECO:0000313" key="3">
    <source>
        <dbReference type="EMBL" id="MCS5711968.1"/>
    </source>
</evidence>
<dbReference type="EMBL" id="LKAJ01000001">
    <property type="protein sequence ID" value="KRG22667.1"/>
    <property type="molecule type" value="Genomic_DNA"/>
</dbReference>
<dbReference type="STRING" id="295108.HT99x_00205"/>
<dbReference type="RefSeq" id="WP_075064856.1">
    <property type="nucleotide sequence ID" value="NZ_LKAJ02000001.1"/>
</dbReference>
<evidence type="ECO:0008006" key="5">
    <source>
        <dbReference type="Google" id="ProtNLM"/>
    </source>
</evidence>